<gene>
    <name evidence="1" type="ORF">M9H77_21397</name>
</gene>
<comment type="caution">
    <text evidence="1">The sequence shown here is derived from an EMBL/GenBank/DDBJ whole genome shotgun (WGS) entry which is preliminary data.</text>
</comment>
<sequence length="285" mass="32300">MIFNCPSTTVVQWKIPVRTVCFASATMGINTEELREQLDHLHKEAETTSAKVSSARSRLMRLSEAAEKLQRQAAVSVRTGKENDARELLFQKKKVMQAMEKSKNRIELLDELLTKLNEVISVKENQLIGNVASELEVNRETAPTPVRIVSPKEEHRRDSTEIDGILSNSLQPGQDDELQVGSERVQLHNDEGLNIHDPVGGNVSSNVDILSNLKEISTYEDFLEHIDWQINKIEDELNLFLSFSALILENKRKLENSKVKQVMEILEDVHRLRASSQLKKSSSAY</sequence>
<dbReference type="EMBL" id="CM044705">
    <property type="protein sequence ID" value="KAI5662074.1"/>
    <property type="molecule type" value="Genomic_DNA"/>
</dbReference>
<reference evidence="2" key="1">
    <citation type="journal article" date="2023" name="Nat. Plants">
        <title>Single-cell RNA sequencing provides a high-resolution roadmap for understanding the multicellular compartmentation of specialized metabolism.</title>
        <authorList>
            <person name="Sun S."/>
            <person name="Shen X."/>
            <person name="Li Y."/>
            <person name="Li Y."/>
            <person name="Wang S."/>
            <person name="Li R."/>
            <person name="Zhang H."/>
            <person name="Shen G."/>
            <person name="Guo B."/>
            <person name="Wei J."/>
            <person name="Xu J."/>
            <person name="St-Pierre B."/>
            <person name="Chen S."/>
            <person name="Sun C."/>
        </authorList>
    </citation>
    <scope>NUCLEOTIDE SEQUENCE [LARGE SCALE GENOMIC DNA]</scope>
</reference>
<protein>
    <submittedName>
        <fullName evidence="1">Uncharacterized protein</fullName>
    </submittedName>
</protein>
<keyword evidence="2" id="KW-1185">Reference proteome</keyword>
<proteinExistence type="predicted"/>
<name>A0ACC0ANC3_CATRO</name>
<dbReference type="Proteomes" id="UP001060085">
    <property type="component" value="Linkage Group LG05"/>
</dbReference>
<organism evidence="1 2">
    <name type="scientific">Catharanthus roseus</name>
    <name type="common">Madagascar periwinkle</name>
    <name type="synonym">Vinca rosea</name>
    <dbReference type="NCBI Taxonomy" id="4058"/>
    <lineage>
        <taxon>Eukaryota</taxon>
        <taxon>Viridiplantae</taxon>
        <taxon>Streptophyta</taxon>
        <taxon>Embryophyta</taxon>
        <taxon>Tracheophyta</taxon>
        <taxon>Spermatophyta</taxon>
        <taxon>Magnoliopsida</taxon>
        <taxon>eudicotyledons</taxon>
        <taxon>Gunneridae</taxon>
        <taxon>Pentapetalae</taxon>
        <taxon>asterids</taxon>
        <taxon>lamiids</taxon>
        <taxon>Gentianales</taxon>
        <taxon>Apocynaceae</taxon>
        <taxon>Rauvolfioideae</taxon>
        <taxon>Vinceae</taxon>
        <taxon>Catharanthinae</taxon>
        <taxon>Catharanthus</taxon>
    </lineage>
</organism>
<evidence type="ECO:0000313" key="2">
    <source>
        <dbReference type="Proteomes" id="UP001060085"/>
    </source>
</evidence>
<evidence type="ECO:0000313" key="1">
    <source>
        <dbReference type="EMBL" id="KAI5662074.1"/>
    </source>
</evidence>
<accession>A0ACC0ANC3</accession>